<comment type="caution">
    <text evidence="7">The sequence shown here is derived from an EMBL/GenBank/DDBJ whole genome shotgun (WGS) entry which is preliminary data.</text>
</comment>
<protein>
    <submittedName>
        <fullName evidence="7">Alpha/beta-hydrolase</fullName>
    </submittedName>
</protein>
<name>A0ABQ8V9E2_9AGAR</name>
<evidence type="ECO:0000313" key="8">
    <source>
        <dbReference type="Proteomes" id="UP001150217"/>
    </source>
</evidence>
<gene>
    <name evidence="7" type="ORF">C8R41DRAFT_589426</name>
</gene>
<evidence type="ECO:0000256" key="2">
    <source>
        <dbReference type="ARBA" id="ARBA00022525"/>
    </source>
</evidence>
<dbReference type="PANTHER" id="PTHR34043">
    <property type="entry name" value="ALPHA/BETA-HYDROLASES SUPERFAMILY PROTEIN"/>
    <property type="match status" value="1"/>
</dbReference>
<keyword evidence="3" id="KW-0732">Signal</keyword>
<dbReference type="Proteomes" id="UP001150217">
    <property type="component" value="Unassembled WGS sequence"/>
</dbReference>
<evidence type="ECO:0000256" key="4">
    <source>
        <dbReference type="ARBA" id="ARBA00022801"/>
    </source>
</evidence>
<keyword evidence="8" id="KW-1185">Reference proteome</keyword>
<proteinExistence type="predicted"/>
<evidence type="ECO:0000256" key="5">
    <source>
        <dbReference type="ARBA" id="ARBA00023098"/>
    </source>
</evidence>
<evidence type="ECO:0000256" key="1">
    <source>
        <dbReference type="ARBA" id="ARBA00004613"/>
    </source>
</evidence>
<dbReference type="Pfam" id="PF24708">
    <property type="entry name" value="Lip_C"/>
    <property type="match status" value="1"/>
</dbReference>
<dbReference type="InterPro" id="IPR056304">
    <property type="entry name" value="Lip-like_C"/>
</dbReference>
<dbReference type="EMBL" id="JANVFT010000083">
    <property type="protein sequence ID" value="KAJ4472672.1"/>
    <property type="molecule type" value="Genomic_DNA"/>
</dbReference>
<keyword evidence="5" id="KW-0443">Lipid metabolism</keyword>
<feature type="domain" description="Lipase-like C-terminal" evidence="6">
    <location>
        <begin position="54"/>
        <end position="171"/>
    </location>
</feature>
<organism evidence="7 8">
    <name type="scientific">Lentinula lateritia</name>
    <dbReference type="NCBI Taxonomy" id="40482"/>
    <lineage>
        <taxon>Eukaryota</taxon>
        <taxon>Fungi</taxon>
        <taxon>Dikarya</taxon>
        <taxon>Basidiomycota</taxon>
        <taxon>Agaricomycotina</taxon>
        <taxon>Agaricomycetes</taxon>
        <taxon>Agaricomycetidae</taxon>
        <taxon>Agaricales</taxon>
        <taxon>Marasmiineae</taxon>
        <taxon>Omphalotaceae</taxon>
        <taxon>Lentinula</taxon>
    </lineage>
</organism>
<dbReference type="SUPFAM" id="SSF53474">
    <property type="entry name" value="alpha/beta-Hydrolases"/>
    <property type="match status" value="1"/>
</dbReference>
<dbReference type="PANTHER" id="PTHR34043:SF3">
    <property type="entry name" value="ALPHA_BETA-HYDROLASES SUPERFAMILY PROTEIN"/>
    <property type="match status" value="1"/>
</dbReference>
<evidence type="ECO:0000259" key="6">
    <source>
        <dbReference type="Pfam" id="PF24708"/>
    </source>
</evidence>
<sequence length="466" mass="52547">MRNTSLSSCGQSVSNKYHGPVNNVGRHFASSSYPLQPMCDSKESGSSVQCQCIPLVIVEGFLGRTGSRIWGDFERHLNQECYQCKRRVIFAPVGPVSSLHDRACELYYSLVGGTVDYGEEHSIAHGHSRHGRTHSQGLYPQWSLENPLHLLGHSMGGPTIVKLQYLMKQGHFGSRAHPDWIRSINTISSPFRGTQIVYTLGERVDAAPRVRPLSPGSLLSKAVHAISYLSPILPTLLDLHTESRRMSYHDISILCLLKQLWKSDWAESQDAAPFDVTFESADKREANLEGQPYPRTFYRSCATYLTEKCEEDRNLHTVHFKLLSFPLISPLSLLARAVGSFDFSTIRPVPSFLEERGLSPIDTEQDLFATDFQKTLPEEYWANDGVVPLFSQWHPASCSSTRCQHGETKSPAPGIWYVEQWDNTSHSSLVPLWVASDCQKQYWLKLGRWLRAIESQNEYNIVTSTS</sequence>
<keyword evidence="2" id="KW-0964">Secreted</keyword>
<dbReference type="InterPro" id="IPR029058">
    <property type="entry name" value="AB_hydrolase_fold"/>
</dbReference>
<accession>A0ABQ8V9E2</accession>
<dbReference type="Gene3D" id="3.40.50.1820">
    <property type="entry name" value="alpha/beta hydrolase"/>
    <property type="match status" value="1"/>
</dbReference>
<keyword evidence="4" id="KW-0378">Hydrolase</keyword>
<evidence type="ECO:0000313" key="7">
    <source>
        <dbReference type="EMBL" id="KAJ4472672.1"/>
    </source>
</evidence>
<comment type="subcellular location">
    <subcellularLocation>
        <location evidence="1">Secreted</location>
    </subcellularLocation>
</comment>
<evidence type="ECO:0000256" key="3">
    <source>
        <dbReference type="ARBA" id="ARBA00022729"/>
    </source>
</evidence>
<reference evidence="7" key="1">
    <citation type="submission" date="2022-08" db="EMBL/GenBank/DDBJ databases">
        <title>A Global Phylogenomic Analysis of the Shiitake Genus Lentinula.</title>
        <authorList>
            <consortium name="DOE Joint Genome Institute"/>
            <person name="Sierra-Patev S."/>
            <person name="Min B."/>
            <person name="Naranjo-Ortiz M."/>
            <person name="Looney B."/>
            <person name="Konkel Z."/>
            <person name="Slot J.C."/>
            <person name="Sakamoto Y."/>
            <person name="Steenwyk J.L."/>
            <person name="Rokas A."/>
            <person name="Carro J."/>
            <person name="Camarero S."/>
            <person name="Ferreira P."/>
            <person name="Molpeceres G."/>
            <person name="Ruiz-Duenas F.J."/>
            <person name="Serrano A."/>
            <person name="Henrissat B."/>
            <person name="Drula E."/>
            <person name="Hughes K.W."/>
            <person name="Mata J.L."/>
            <person name="Ishikawa N.K."/>
            <person name="Vargas-Isla R."/>
            <person name="Ushijima S."/>
            <person name="Smith C.A."/>
            <person name="Ahrendt S."/>
            <person name="Andreopoulos W."/>
            <person name="He G."/>
            <person name="Labutti K."/>
            <person name="Lipzen A."/>
            <person name="Ng V."/>
            <person name="Riley R."/>
            <person name="Sandor L."/>
            <person name="Barry K."/>
            <person name="Martinez A.T."/>
            <person name="Xiao Y."/>
            <person name="Gibbons J.G."/>
            <person name="Terashima K."/>
            <person name="Grigoriev I.V."/>
            <person name="Hibbett D.S."/>
        </authorList>
    </citation>
    <scope>NUCLEOTIDE SEQUENCE</scope>
    <source>
        <strain evidence="7">RHP3577 ss4</strain>
    </source>
</reference>